<dbReference type="Pfam" id="PF25198">
    <property type="entry name" value="Spore_GerAC_N"/>
    <property type="match status" value="1"/>
</dbReference>
<dbReference type="AlphaFoldDB" id="A0A0M2SH36"/>
<accession>A0A0M2SH36</accession>
<evidence type="ECO:0000256" key="2">
    <source>
        <dbReference type="ARBA" id="ARBA00007886"/>
    </source>
</evidence>
<evidence type="ECO:0000259" key="8">
    <source>
        <dbReference type="Pfam" id="PF05504"/>
    </source>
</evidence>
<proteinExistence type="inferred from homology"/>
<reference evidence="10 11" key="1">
    <citation type="submission" date="2015-04" db="EMBL/GenBank/DDBJ databases">
        <title>Taxonomic description and genome sequence of Bacillus campisalis sp. nov., a novel member of the genus Bacillus isolated from solar saltern.</title>
        <authorList>
            <person name="Mathan Kumar R."/>
            <person name="Kaur G."/>
            <person name="Kumar A."/>
            <person name="Singh N.K."/>
            <person name="Kaur N."/>
            <person name="Kumar N."/>
            <person name="Mayilraj S."/>
        </authorList>
    </citation>
    <scope>NUCLEOTIDE SEQUENCE [LARGE SCALE GENOMIC DNA]</scope>
    <source>
        <strain evidence="10 11">SA2-6</strain>
    </source>
</reference>
<dbReference type="Pfam" id="PF05504">
    <property type="entry name" value="Spore_GerAC"/>
    <property type="match status" value="1"/>
</dbReference>
<sequence>MKKWKKPLILIVLCVCIFGLLGCNRTRIIDQISIVHVFGFDQAEDGELIGTALVPNYTTSKSGDDIQFYEEKTSTSVLFAPKMASQTSTPVELGKIRVLLFGKSYAEAGIGEMVRRFILNPQIGTNIQIAVSTESAKKTLNALKQEKSLTLAERIQQNMQGQYLPRMNLHVFLNRFYGEGVDAYVPMLTIGEQERVSVDGIGIFEDDHLKLQLNPEQTTVFSFIEDEQTQATYKMDLEGKERREILAVRAFKSKSNWDWNSKKERLHLGLQLHVTLTQIPDRYSVENEKDVMEMKRIVEKRLEKEMADLFALLKENGVDPLGIGNIVRSKDKSWKETSFYEKYPALPISVNVDVQFLHSGLEG</sequence>
<keyword evidence="11" id="KW-1185">Reference proteome</keyword>
<keyword evidence="5" id="KW-0472">Membrane</keyword>
<dbReference type="EMBL" id="LAYY01000100">
    <property type="protein sequence ID" value="KKK33608.1"/>
    <property type="molecule type" value="Genomic_DNA"/>
</dbReference>
<dbReference type="Proteomes" id="UP000034166">
    <property type="component" value="Unassembled WGS sequence"/>
</dbReference>
<evidence type="ECO:0000256" key="1">
    <source>
        <dbReference type="ARBA" id="ARBA00004635"/>
    </source>
</evidence>
<dbReference type="InterPro" id="IPR038501">
    <property type="entry name" value="Spore_GerAC_C_sf"/>
</dbReference>
<dbReference type="InterPro" id="IPR057336">
    <property type="entry name" value="GerAC_N"/>
</dbReference>
<evidence type="ECO:0000313" key="10">
    <source>
        <dbReference type="EMBL" id="KKK33608.1"/>
    </source>
</evidence>
<dbReference type="Gene3D" id="3.30.300.210">
    <property type="entry name" value="Nutrient germinant receptor protein C, domain 3"/>
    <property type="match status" value="1"/>
</dbReference>
<evidence type="ECO:0000259" key="9">
    <source>
        <dbReference type="Pfam" id="PF25198"/>
    </source>
</evidence>
<dbReference type="NCBIfam" id="TIGR02887">
    <property type="entry name" value="spore_ger_x_C"/>
    <property type="match status" value="1"/>
</dbReference>
<dbReference type="PANTHER" id="PTHR35789">
    <property type="entry name" value="SPORE GERMINATION PROTEIN B3"/>
    <property type="match status" value="1"/>
</dbReference>
<dbReference type="PROSITE" id="PS51257">
    <property type="entry name" value="PROKAR_LIPOPROTEIN"/>
    <property type="match status" value="1"/>
</dbReference>
<dbReference type="GO" id="GO:0009847">
    <property type="term" value="P:spore germination"/>
    <property type="evidence" value="ECO:0007669"/>
    <property type="project" value="InterPro"/>
</dbReference>
<protein>
    <submittedName>
        <fullName evidence="10">Uncharacterized protein</fullName>
    </submittedName>
</protein>
<dbReference type="PANTHER" id="PTHR35789:SF1">
    <property type="entry name" value="SPORE GERMINATION PROTEIN B3"/>
    <property type="match status" value="1"/>
</dbReference>
<dbReference type="InterPro" id="IPR046953">
    <property type="entry name" value="Spore_GerAC-like_C"/>
</dbReference>
<name>A0A0M2SH36_9BACI</name>
<gene>
    <name evidence="10" type="ORF">WQ57_23625</name>
</gene>
<comment type="subcellular location">
    <subcellularLocation>
        <location evidence="1">Membrane</location>
        <topology evidence="1">Lipid-anchor</topology>
    </subcellularLocation>
</comment>
<evidence type="ECO:0000256" key="3">
    <source>
        <dbReference type="ARBA" id="ARBA00022544"/>
    </source>
</evidence>
<dbReference type="GO" id="GO:0016020">
    <property type="term" value="C:membrane"/>
    <property type="evidence" value="ECO:0007669"/>
    <property type="project" value="UniProtKB-SubCell"/>
</dbReference>
<comment type="similarity">
    <text evidence="2">Belongs to the GerABKC lipoprotein family.</text>
</comment>
<keyword evidence="3" id="KW-0309">Germination</keyword>
<keyword evidence="4" id="KW-0732">Signal</keyword>
<evidence type="ECO:0000313" key="11">
    <source>
        <dbReference type="Proteomes" id="UP000034166"/>
    </source>
</evidence>
<evidence type="ECO:0000256" key="5">
    <source>
        <dbReference type="ARBA" id="ARBA00023136"/>
    </source>
</evidence>
<evidence type="ECO:0000256" key="4">
    <source>
        <dbReference type="ARBA" id="ARBA00022729"/>
    </source>
</evidence>
<feature type="domain" description="Spore germination GerAC-like C-terminal" evidence="8">
    <location>
        <begin position="199"/>
        <end position="360"/>
    </location>
</feature>
<keyword evidence="6" id="KW-0564">Palmitate</keyword>
<evidence type="ECO:0000256" key="6">
    <source>
        <dbReference type="ARBA" id="ARBA00023139"/>
    </source>
</evidence>
<keyword evidence="7" id="KW-0449">Lipoprotein</keyword>
<evidence type="ECO:0000256" key="7">
    <source>
        <dbReference type="ARBA" id="ARBA00023288"/>
    </source>
</evidence>
<feature type="domain" description="Spore germination protein N-terminal" evidence="9">
    <location>
        <begin position="27"/>
        <end position="190"/>
    </location>
</feature>
<comment type="caution">
    <text evidence="10">The sequence shown here is derived from an EMBL/GenBank/DDBJ whole genome shotgun (WGS) entry which is preliminary data.</text>
</comment>
<dbReference type="InterPro" id="IPR008844">
    <property type="entry name" value="Spore_GerAC-like"/>
</dbReference>
<organism evidence="10 11">
    <name type="scientific">Mesobacillus campisalis</name>
    <dbReference type="NCBI Taxonomy" id="1408103"/>
    <lineage>
        <taxon>Bacteria</taxon>
        <taxon>Bacillati</taxon>
        <taxon>Bacillota</taxon>
        <taxon>Bacilli</taxon>
        <taxon>Bacillales</taxon>
        <taxon>Bacillaceae</taxon>
        <taxon>Mesobacillus</taxon>
    </lineage>
</organism>
<dbReference type="PATRIC" id="fig|1408103.3.peg.5093"/>